<dbReference type="Gene3D" id="3.80.10.10">
    <property type="entry name" value="Ribonuclease Inhibitor"/>
    <property type="match status" value="1"/>
</dbReference>
<dbReference type="InterPro" id="IPR000222">
    <property type="entry name" value="PP2C_BS"/>
</dbReference>
<protein>
    <recommendedName>
        <fullName evidence="5">protein-serine/threonine phosphatase</fullName>
        <ecNumber evidence="5">3.1.3.16</ecNumber>
    </recommendedName>
</protein>
<proteinExistence type="inferred from homology"/>
<dbReference type="AlphaFoldDB" id="A0A3M7KZR4"/>
<feature type="domain" description="PPM-type phosphatase" evidence="18">
    <location>
        <begin position="550"/>
        <end position="926"/>
    </location>
</feature>
<dbReference type="SMART" id="SM00332">
    <property type="entry name" value="PP2Cc"/>
    <property type="match status" value="1"/>
</dbReference>
<keyword evidence="8" id="KW-0732">Signal</keyword>
<dbReference type="Gene3D" id="3.60.40.10">
    <property type="entry name" value="PPM-type phosphatase domain"/>
    <property type="match status" value="2"/>
</dbReference>
<dbReference type="InterPro" id="IPR013210">
    <property type="entry name" value="LRR_N_plant-typ"/>
</dbReference>
<keyword evidence="17" id="KW-1133">Transmembrane helix</keyword>
<dbReference type="Pfam" id="PF08263">
    <property type="entry name" value="LRRNT_2"/>
    <property type="match status" value="1"/>
</dbReference>
<keyword evidence="12 15" id="KW-0904">Protein phosphatase</keyword>
<feature type="compositionally biased region" description="Low complexity" evidence="16">
    <location>
        <begin position="718"/>
        <end position="746"/>
    </location>
</feature>
<evidence type="ECO:0000256" key="16">
    <source>
        <dbReference type="SAM" id="MobiDB-lite"/>
    </source>
</evidence>
<comment type="cofactor">
    <cofactor evidence="2">
        <name>Mg(2+)</name>
        <dbReference type="ChEBI" id="CHEBI:18420"/>
    </cofactor>
</comment>
<evidence type="ECO:0000256" key="6">
    <source>
        <dbReference type="ARBA" id="ARBA00022614"/>
    </source>
</evidence>
<dbReference type="InterPro" id="IPR032675">
    <property type="entry name" value="LRR_dom_sf"/>
</dbReference>
<feature type="region of interest" description="Disordered" evidence="16">
    <location>
        <begin position="383"/>
        <end position="468"/>
    </location>
</feature>
<dbReference type="InterPro" id="IPR036457">
    <property type="entry name" value="PPM-type-like_dom_sf"/>
</dbReference>
<keyword evidence="14" id="KW-0464">Manganese</keyword>
<evidence type="ECO:0000256" key="8">
    <source>
        <dbReference type="ARBA" id="ARBA00022729"/>
    </source>
</evidence>
<evidence type="ECO:0000256" key="17">
    <source>
        <dbReference type="SAM" id="Phobius"/>
    </source>
</evidence>
<dbReference type="GO" id="GO:0046872">
    <property type="term" value="F:metal ion binding"/>
    <property type="evidence" value="ECO:0007669"/>
    <property type="project" value="UniProtKB-KW"/>
</dbReference>
<keyword evidence="10 15" id="KW-0378">Hydrolase</keyword>
<evidence type="ECO:0000259" key="18">
    <source>
        <dbReference type="PROSITE" id="PS51746"/>
    </source>
</evidence>
<organism evidence="19 20">
    <name type="scientific">Auxenochlorella protothecoides</name>
    <name type="common">Green microalga</name>
    <name type="synonym">Chlorella protothecoides</name>
    <dbReference type="NCBI Taxonomy" id="3075"/>
    <lineage>
        <taxon>Eukaryota</taxon>
        <taxon>Viridiplantae</taxon>
        <taxon>Chlorophyta</taxon>
        <taxon>core chlorophytes</taxon>
        <taxon>Trebouxiophyceae</taxon>
        <taxon>Chlorellales</taxon>
        <taxon>Chlorellaceae</taxon>
        <taxon>Auxenochlorella</taxon>
    </lineage>
</organism>
<dbReference type="CDD" id="cd00143">
    <property type="entry name" value="PP2Cc"/>
    <property type="match status" value="1"/>
</dbReference>
<accession>A0A3M7KZR4</accession>
<dbReference type="PROSITE" id="PS51746">
    <property type="entry name" value="PPM_2"/>
    <property type="match status" value="1"/>
</dbReference>
<feature type="compositionally biased region" description="Polar residues" evidence="16">
    <location>
        <begin position="444"/>
        <end position="458"/>
    </location>
</feature>
<dbReference type="EC" id="3.1.3.16" evidence="5"/>
<dbReference type="Pfam" id="PF00560">
    <property type="entry name" value="LRR_1"/>
    <property type="match status" value="1"/>
</dbReference>
<dbReference type="SUPFAM" id="SSF52058">
    <property type="entry name" value="L domain-like"/>
    <property type="match status" value="1"/>
</dbReference>
<dbReference type="GO" id="GO:0004722">
    <property type="term" value="F:protein serine/threonine phosphatase activity"/>
    <property type="evidence" value="ECO:0007669"/>
    <property type="project" value="UniProtKB-EC"/>
</dbReference>
<keyword evidence="7" id="KW-0479">Metal-binding</keyword>
<dbReference type="EMBL" id="QOKY01000158">
    <property type="protein sequence ID" value="RMZ55837.1"/>
    <property type="molecule type" value="Genomic_DNA"/>
</dbReference>
<dbReference type="GO" id="GO:0016020">
    <property type="term" value="C:membrane"/>
    <property type="evidence" value="ECO:0007669"/>
    <property type="project" value="UniProtKB-SubCell"/>
</dbReference>
<dbReference type="InterPro" id="IPR050647">
    <property type="entry name" value="Plant_LRR-RLKs"/>
</dbReference>
<feature type="transmembrane region" description="Helical" evidence="17">
    <location>
        <begin position="303"/>
        <end position="327"/>
    </location>
</feature>
<sequence length="934" mass="94405">LPMGRQRPDTRARVSKACKFLGICMVILIGPVLAVSSQRNALLLLAASIDTTGVLNWSVNTAMCSWTGVTCNAAGSVTTVDLDGLGLMGQLPVDESLWQELDTITNLNLANNDLSGLVPAQISQLTSLHYLSLAGNRLTGSLPSTWSSLKDLVGLDVSHNRISNTLPSTWGDLIALKALDLSSNSLSGGIPYSWTALNLNALSLAGNSGLCASGAVFSPKPDVYYASCLDSSPTLPGINPTYISPPPQPMIFTEDPSAASASISAASANGTLAAELAALGLTLVNGTVVVLNSVDSSSTSSKGALIGGIVGGVLGAVLLVAGGFFAWRWHRSRSQAGAGGAAFSSKNAAFEESEGVEKVAGPAGVAGAVYDVPGTSKAEGEFANPMYGGAEEGAKPANPVYDSGDSPLAPAAGGYPGAAGTAGPSDFTNTAFGEGLDTPKGDTVPSNPLFDTSTSQLSGPGGKAEYDDTKEAPVAAVADFSNPAFADAGMLDTPKGDDGAGPGANPLFDSQTSQLSGPEEGQNYAAGDKPGSRPKAQTPQAWPPANPLFGSDAAKVRAVTFTEGREGADVAVIKPADGDGPGFYAVFDGHGGVNVARLASTLLHEAVLAAGLARLSGEAGLGPGAMDRARAARAAVIEGYRAADAAILARCGEEGWRDGAAAVTLWTLGGTVVVANVGDARAVLARRPSKGEGSTAAAEAGDGSADTNGVPTDVLVEAPDASPAPADTDVGAADASAAPAVAGTAADTDEEEPARAGATPLALHHAAPHDAHDRGMPGGQRDAGPGSGPPTPTRTTLRALTLTREHRAVLPAERARIERAGGWVGPDGRLLGRIELSRSLGDAAFKRRGMSAAPDVAVFEAGGRDVFLLLGCDGFWGVFSAQEAVDLAAAQLAAGAGPKAACNRLLHEAVRVRACRDNCTVMLLVLARDRPAVR</sequence>
<evidence type="ECO:0000256" key="9">
    <source>
        <dbReference type="ARBA" id="ARBA00022737"/>
    </source>
</evidence>
<comment type="cofactor">
    <cofactor evidence="1">
        <name>Mn(2+)</name>
        <dbReference type="ChEBI" id="CHEBI:29035"/>
    </cofactor>
</comment>
<dbReference type="Proteomes" id="UP000279271">
    <property type="component" value="Unassembled WGS sequence"/>
</dbReference>
<dbReference type="InterPro" id="IPR001932">
    <property type="entry name" value="PPM-type_phosphatase-like_dom"/>
</dbReference>
<feature type="transmembrane region" description="Helical" evidence="17">
    <location>
        <begin position="272"/>
        <end position="291"/>
    </location>
</feature>
<feature type="region of interest" description="Disordered" evidence="16">
    <location>
        <begin position="686"/>
        <end position="795"/>
    </location>
</feature>
<keyword evidence="6" id="KW-0433">Leucine-rich repeat</keyword>
<evidence type="ECO:0000256" key="13">
    <source>
        <dbReference type="ARBA" id="ARBA00023136"/>
    </source>
</evidence>
<evidence type="ECO:0000256" key="12">
    <source>
        <dbReference type="ARBA" id="ARBA00022912"/>
    </source>
</evidence>
<comment type="similarity">
    <text evidence="15">Belongs to the PP2C family.</text>
</comment>
<keyword evidence="17" id="KW-0812">Transmembrane</keyword>
<dbReference type="FunFam" id="3.80.10.10:FF:000400">
    <property type="entry name" value="Nuclear pore complex protein NUP107"/>
    <property type="match status" value="1"/>
</dbReference>
<dbReference type="GO" id="GO:0005930">
    <property type="term" value="C:axoneme"/>
    <property type="evidence" value="ECO:0007669"/>
    <property type="project" value="UniProtKB-SubCell"/>
</dbReference>
<dbReference type="Pfam" id="PF00481">
    <property type="entry name" value="PP2C"/>
    <property type="match status" value="2"/>
</dbReference>
<evidence type="ECO:0000256" key="15">
    <source>
        <dbReference type="RuleBase" id="RU003465"/>
    </source>
</evidence>
<keyword evidence="13 17" id="KW-0472">Membrane</keyword>
<feature type="non-terminal residue" evidence="19">
    <location>
        <position position="1"/>
    </location>
</feature>
<dbReference type="InterPro" id="IPR001611">
    <property type="entry name" value="Leu-rich_rpt"/>
</dbReference>
<dbReference type="SUPFAM" id="SSF81606">
    <property type="entry name" value="PP2C-like"/>
    <property type="match status" value="1"/>
</dbReference>
<gene>
    <name evidence="19" type="ORF">APUTEX25_003803</name>
</gene>
<evidence type="ECO:0000256" key="2">
    <source>
        <dbReference type="ARBA" id="ARBA00001946"/>
    </source>
</evidence>
<evidence type="ECO:0000256" key="10">
    <source>
        <dbReference type="ARBA" id="ARBA00022801"/>
    </source>
</evidence>
<keyword evidence="9" id="KW-0677">Repeat</keyword>
<evidence type="ECO:0000256" key="5">
    <source>
        <dbReference type="ARBA" id="ARBA00013081"/>
    </source>
</evidence>
<feature type="compositionally biased region" description="Low complexity" evidence="16">
    <location>
        <begin position="407"/>
        <end position="424"/>
    </location>
</feature>
<evidence type="ECO:0000256" key="7">
    <source>
        <dbReference type="ARBA" id="ARBA00022723"/>
    </source>
</evidence>
<evidence type="ECO:0000256" key="3">
    <source>
        <dbReference type="ARBA" id="ARBA00004370"/>
    </source>
</evidence>
<evidence type="ECO:0000256" key="11">
    <source>
        <dbReference type="ARBA" id="ARBA00022842"/>
    </source>
</evidence>
<reference evidence="20" key="1">
    <citation type="journal article" date="2018" name="Algal Res.">
        <title>Characterization of plant carbon substrate utilization by Auxenochlorella protothecoides.</title>
        <authorList>
            <person name="Vogler B.W."/>
            <person name="Starkenburg S.R."/>
            <person name="Sudasinghe N."/>
            <person name="Schambach J.Y."/>
            <person name="Rollin J.A."/>
            <person name="Pattathil S."/>
            <person name="Barry A.N."/>
        </authorList>
    </citation>
    <scope>NUCLEOTIDE SEQUENCE [LARGE SCALE GENOMIC DNA]</scope>
    <source>
        <strain evidence="20">UTEX 25</strain>
    </source>
</reference>
<keyword evidence="11" id="KW-0460">Magnesium</keyword>
<comment type="caution">
    <text evidence="19">The sequence shown here is derived from an EMBL/GenBank/DDBJ whole genome shotgun (WGS) entry which is preliminary data.</text>
</comment>
<evidence type="ECO:0000256" key="4">
    <source>
        <dbReference type="ARBA" id="ARBA00004430"/>
    </source>
</evidence>
<name>A0A3M7KZR4_AUXPR</name>
<dbReference type="PANTHER" id="PTHR48056">
    <property type="entry name" value="LRR RECEPTOR-LIKE SERINE/THREONINE-PROTEIN KINASE-RELATED"/>
    <property type="match status" value="1"/>
</dbReference>
<feature type="region of interest" description="Disordered" evidence="16">
    <location>
        <begin position="488"/>
        <end position="549"/>
    </location>
</feature>
<evidence type="ECO:0000256" key="1">
    <source>
        <dbReference type="ARBA" id="ARBA00001936"/>
    </source>
</evidence>
<dbReference type="PROSITE" id="PS01032">
    <property type="entry name" value="PPM_1"/>
    <property type="match status" value="1"/>
</dbReference>
<dbReference type="Pfam" id="PF13855">
    <property type="entry name" value="LRR_8"/>
    <property type="match status" value="1"/>
</dbReference>
<comment type="subcellular location">
    <subcellularLocation>
        <location evidence="4">Cytoplasm</location>
        <location evidence="4">Cytoskeleton</location>
        <location evidence="4">Cilium axoneme</location>
    </subcellularLocation>
    <subcellularLocation>
        <location evidence="3">Membrane</location>
    </subcellularLocation>
</comment>
<evidence type="ECO:0000256" key="14">
    <source>
        <dbReference type="ARBA" id="ARBA00023211"/>
    </source>
</evidence>
<evidence type="ECO:0000313" key="20">
    <source>
        <dbReference type="Proteomes" id="UP000279271"/>
    </source>
</evidence>
<evidence type="ECO:0000313" key="19">
    <source>
        <dbReference type="EMBL" id="RMZ55837.1"/>
    </source>
</evidence>